<name>A0A9Q0E9V0_9TELE</name>
<dbReference type="EMBL" id="JANIIK010000046">
    <property type="protein sequence ID" value="KAJ3602871.1"/>
    <property type="molecule type" value="Genomic_DNA"/>
</dbReference>
<sequence>MTAGLQGAQGHGPSLSCILQDFVSVWPDCSLLCPLQDIVSALEDRLRPLVQAELSVLVDVLHRPELLFPENTEARKKCESGGFISKLIKHTKQLLEENEERLCIKVLQTLREMMTKDRGYGEKLAPPPEPEVPIEDLDPRSDQVVSSGVGGRRELSLAEVQCHLDREGASDLVIDLIMNATSDRIFQESILLAIALLEGGNTVIQ</sequence>
<protein>
    <submittedName>
        <fullName evidence="2">Uncharacterized protein</fullName>
    </submittedName>
</protein>
<evidence type="ECO:0000256" key="1">
    <source>
        <dbReference type="SAM" id="MobiDB-lite"/>
    </source>
</evidence>
<proteinExistence type="predicted"/>
<organism evidence="2 3">
    <name type="scientific">Muraenolepis orangiensis</name>
    <name type="common">Patagonian moray cod</name>
    <dbReference type="NCBI Taxonomy" id="630683"/>
    <lineage>
        <taxon>Eukaryota</taxon>
        <taxon>Metazoa</taxon>
        <taxon>Chordata</taxon>
        <taxon>Craniata</taxon>
        <taxon>Vertebrata</taxon>
        <taxon>Euteleostomi</taxon>
        <taxon>Actinopterygii</taxon>
        <taxon>Neopterygii</taxon>
        <taxon>Teleostei</taxon>
        <taxon>Neoteleostei</taxon>
        <taxon>Acanthomorphata</taxon>
        <taxon>Zeiogadaria</taxon>
        <taxon>Gadariae</taxon>
        <taxon>Gadiformes</taxon>
        <taxon>Muraenolepidoidei</taxon>
        <taxon>Muraenolepididae</taxon>
        <taxon>Muraenolepis</taxon>
    </lineage>
</organism>
<keyword evidence="3" id="KW-1185">Reference proteome</keyword>
<dbReference type="Proteomes" id="UP001148018">
    <property type="component" value="Unassembled WGS sequence"/>
</dbReference>
<gene>
    <name evidence="2" type="ORF">NHX12_030616</name>
</gene>
<dbReference type="OrthoDB" id="76898at2759"/>
<dbReference type="GO" id="GO:0006816">
    <property type="term" value="P:calcium ion transport"/>
    <property type="evidence" value="ECO:0007669"/>
    <property type="project" value="InterPro"/>
</dbReference>
<feature type="non-terminal residue" evidence="2">
    <location>
        <position position="205"/>
    </location>
</feature>
<feature type="region of interest" description="Disordered" evidence="1">
    <location>
        <begin position="119"/>
        <end position="148"/>
    </location>
</feature>
<evidence type="ECO:0000313" key="3">
    <source>
        <dbReference type="Proteomes" id="UP001148018"/>
    </source>
</evidence>
<dbReference type="PANTHER" id="PTHR45816">
    <property type="entry name" value="MIR DOMAIN-CONTAINING PROTEIN"/>
    <property type="match status" value="1"/>
</dbReference>
<dbReference type="PANTHER" id="PTHR45816:SF2">
    <property type="entry name" value="INOSITOL 1,4,5-TRISPHOSPHATE RECEPTOR"/>
    <property type="match status" value="1"/>
</dbReference>
<accession>A0A9Q0E9V0</accession>
<evidence type="ECO:0000313" key="2">
    <source>
        <dbReference type="EMBL" id="KAJ3602871.1"/>
    </source>
</evidence>
<dbReference type="InterPro" id="IPR015925">
    <property type="entry name" value="Ryanodine_IP3_receptor"/>
</dbReference>
<reference evidence="2" key="1">
    <citation type="submission" date="2022-07" db="EMBL/GenBank/DDBJ databases">
        <title>Chromosome-level genome of Muraenolepis orangiensis.</title>
        <authorList>
            <person name="Kim J."/>
        </authorList>
    </citation>
    <scope>NUCLEOTIDE SEQUENCE</scope>
    <source>
        <strain evidence="2">KU_S4_2022</strain>
        <tissue evidence="2">Muscle</tissue>
    </source>
</reference>
<dbReference type="AlphaFoldDB" id="A0A9Q0E9V0"/>
<comment type="caution">
    <text evidence="2">The sequence shown here is derived from an EMBL/GenBank/DDBJ whole genome shotgun (WGS) entry which is preliminary data.</text>
</comment>